<feature type="domain" description="Rho-GAP" evidence="2">
    <location>
        <begin position="640"/>
        <end position="853"/>
    </location>
</feature>
<feature type="compositionally biased region" description="Acidic residues" evidence="1">
    <location>
        <begin position="1066"/>
        <end position="1079"/>
    </location>
</feature>
<proteinExistence type="predicted"/>
<feature type="region of interest" description="Disordered" evidence="1">
    <location>
        <begin position="1051"/>
        <end position="1082"/>
    </location>
</feature>
<feature type="compositionally biased region" description="Polar residues" evidence="1">
    <location>
        <begin position="452"/>
        <end position="491"/>
    </location>
</feature>
<feature type="region of interest" description="Disordered" evidence="1">
    <location>
        <begin position="261"/>
        <end position="284"/>
    </location>
</feature>
<feature type="region of interest" description="Disordered" evidence="1">
    <location>
        <begin position="1"/>
        <end position="50"/>
    </location>
</feature>
<dbReference type="Pfam" id="PF00620">
    <property type="entry name" value="RhoGAP"/>
    <property type="match status" value="1"/>
</dbReference>
<evidence type="ECO:0000313" key="4">
    <source>
        <dbReference type="Proteomes" id="UP000193642"/>
    </source>
</evidence>
<dbReference type="SUPFAM" id="SSF48350">
    <property type="entry name" value="GTPase activation domain, GAP"/>
    <property type="match status" value="1"/>
</dbReference>
<evidence type="ECO:0000256" key="1">
    <source>
        <dbReference type="SAM" id="MobiDB-lite"/>
    </source>
</evidence>
<dbReference type="EMBL" id="MCGO01000030">
    <property type="protein sequence ID" value="ORY41898.1"/>
    <property type="molecule type" value="Genomic_DNA"/>
</dbReference>
<dbReference type="AlphaFoldDB" id="A0A1Y2C4E0"/>
<feature type="compositionally biased region" description="Polar residues" evidence="1">
    <location>
        <begin position="297"/>
        <end position="309"/>
    </location>
</feature>
<comment type="caution">
    <text evidence="3">The sequence shown here is derived from an EMBL/GenBank/DDBJ whole genome shotgun (WGS) entry which is preliminary data.</text>
</comment>
<dbReference type="InterPro" id="IPR008936">
    <property type="entry name" value="Rho_GTPase_activation_prot"/>
</dbReference>
<dbReference type="PROSITE" id="PS50238">
    <property type="entry name" value="RHOGAP"/>
    <property type="match status" value="1"/>
</dbReference>
<name>A0A1Y2C4E0_9FUNG</name>
<dbReference type="Proteomes" id="UP000193642">
    <property type="component" value="Unassembled WGS sequence"/>
</dbReference>
<feature type="compositionally biased region" description="Polar residues" evidence="1">
    <location>
        <begin position="32"/>
        <end position="49"/>
    </location>
</feature>
<feature type="region of interest" description="Disordered" evidence="1">
    <location>
        <begin position="296"/>
        <end position="316"/>
    </location>
</feature>
<feature type="compositionally biased region" description="Polar residues" evidence="1">
    <location>
        <begin position="931"/>
        <end position="942"/>
    </location>
</feature>
<dbReference type="STRING" id="329046.A0A1Y2C4E0"/>
<feature type="compositionally biased region" description="Polar residues" evidence="1">
    <location>
        <begin position="521"/>
        <end position="544"/>
    </location>
</feature>
<reference evidence="3 4" key="1">
    <citation type="submission" date="2016-07" db="EMBL/GenBank/DDBJ databases">
        <title>Pervasive Adenine N6-methylation of Active Genes in Fungi.</title>
        <authorList>
            <consortium name="DOE Joint Genome Institute"/>
            <person name="Mondo S.J."/>
            <person name="Dannebaum R.O."/>
            <person name="Kuo R.C."/>
            <person name="Labutti K."/>
            <person name="Haridas S."/>
            <person name="Kuo A."/>
            <person name="Salamov A."/>
            <person name="Ahrendt S.R."/>
            <person name="Lipzen A."/>
            <person name="Sullivan W."/>
            <person name="Andreopoulos W.B."/>
            <person name="Clum A."/>
            <person name="Lindquist E."/>
            <person name="Daum C."/>
            <person name="Ramamoorthy G.K."/>
            <person name="Gryganskyi A."/>
            <person name="Culley D."/>
            <person name="Magnuson J.K."/>
            <person name="James T.Y."/>
            <person name="O'Malley M.A."/>
            <person name="Stajich J.E."/>
            <person name="Spatafora J.W."/>
            <person name="Visel A."/>
            <person name="Grigoriev I.V."/>
        </authorList>
    </citation>
    <scope>NUCLEOTIDE SEQUENCE [LARGE SCALE GENOMIC DNA]</scope>
    <source>
        <strain evidence="3 4">JEL800</strain>
    </source>
</reference>
<evidence type="ECO:0000313" key="3">
    <source>
        <dbReference type="EMBL" id="ORY41898.1"/>
    </source>
</evidence>
<dbReference type="GO" id="GO:0007165">
    <property type="term" value="P:signal transduction"/>
    <property type="evidence" value="ECO:0007669"/>
    <property type="project" value="InterPro"/>
</dbReference>
<feature type="compositionally biased region" description="Low complexity" evidence="1">
    <location>
        <begin position="919"/>
        <end position="930"/>
    </location>
</feature>
<dbReference type="OrthoDB" id="2163474at2759"/>
<evidence type="ECO:0000259" key="2">
    <source>
        <dbReference type="PROSITE" id="PS50238"/>
    </source>
</evidence>
<gene>
    <name evidence="3" type="ORF">BCR33DRAFT_786631</name>
</gene>
<dbReference type="InterPro" id="IPR000198">
    <property type="entry name" value="RhoGAP_dom"/>
</dbReference>
<keyword evidence="4" id="KW-1185">Reference proteome</keyword>
<dbReference type="Gene3D" id="1.10.555.10">
    <property type="entry name" value="Rho GTPase activation protein"/>
    <property type="match status" value="1"/>
</dbReference>
<accession>A0A1Y2C4E0</accession>
<organism evidence="3 4">
    <name type="scientific">Rhizoclosmatium globosum</name>
    <dbReference type="NCBI Taxonomy" id="329046"/>
    <lineage>
        <taxon>Eukaryota</taxon>
        <taxon>Fungi</taxon>
        <taxon>Fungi incertae sedis</taxon>
        <taxon>Chytridiomycota</taxon>
        <taxon>Chytridiomycota incertae sedis</taxon>
        <taxon>Chytridiomycetes</taxon>
        <taxon>Chytridiales</taxon>
        <taxon>Chytriomycetaceae</taxon>
        <taxon>Rhizoclosmatium</taxon>
    </lineage>
</organism>
<feature type="region of interest" description="Disordered" evidence="1">
    <location>
        <begin position="452"/>
        <end position="544"/>
    </location>
</feature>
<protein>
    <recommendedName>
        <fullName evidence="2">Rho-GAP domain-containing protein</fullName>
    </recommendedName>
</protein>
<sequence length="1271" mass="140504">MDANSSSDLAPVTLDISSNISASKPPPEVKPTSRSPSPLPYTSNETLRSNSEECLAKNLSDLEKISLSRNGSRKSSRAGSAYITKLKNTDLIRESNSRKGSHASLNNENSNIEPERTVVCSTSGEILNGLVKTVSIEMVVGAKKSSSAFGLSYSMPFLFLDKEAGAFSATERVSMNNDQTRPGSVRIPAAHFEDQQDSNNTASSHHFPGLAVEVPMDQGALLLRNLSRASSGNPQRIRATPSPVFTWTVGKMDVATLSLSPKMKKRNSSSSTTNIPSAYEMSKSADDVDAVLKSSAEENSYTSQDNGSISRRDSAHKKQTEVVNTIVSVPQLLAQTSFMVAGAMTPIPPQFRQAGVIDSNEVVDNEASIQRNEEPNLITELTTVREPANDSGIPQFASRPLPLRSALSAKKLQHFPALEAVSNDEQLERDRKSVSFEQEIVKDVFTPIVKSKASTPPRTSFVKTPPRTSLTKTPPRSSSITIAQHSENILGTASDDRPREATTLHPSSWNLKQSHRPSVLNAATPSSSVAPSNRNSLAIPARTSTNVMRPGAKQTLPKLSVVSNQKPQPQKRVVDKNQVVPTVARALMKRVAMERKMWKYSGLTDEKRLAIFESQLRVQQFLEKTKYLTRKPVTQKTSPEEIEETRKKVVELFVPIPKKPVIDNTPSNEKYVASIPPDDVADEAELPLYQLRGQFVRDFSILEERAMQEYRNYWDMRVRDMDVIPKFILKPYTLDETCSMAWHSYQYLRALQKPVFDYELAKRLLIIIETDWTTQDKLFELQKLIAKLPKTTFLVLKSTLTHLCRISVVQKLDSHMFRQVSNAFAPILFRITSRQNSVQKEEEYLSENPSNVFFPSQDSLNNIGDDFEQDNSYDSLSNWKDDSQSTILLPPISNPDQDVLETQAIEAATNAIADIASAAAAEPSKPSPSTQSIKTTRSNNTNRTHKKTYYARSIISSIHTGMGSIAPEIENLWGDVGGTPPSLHNSVVSSRIKGFRQSQPTLLDKRVSLPARVIAPAMSKEEEEEFEAWVKKQMGEVARVFRERKYGVSQVQPVVPPSPPRLEPETGGEEEEGGNEGEGMESLRLPSPQIVASLPQLGMGSEFSSTTSLEFAGIKIGVTNTSAAEYYMAQSIRDADVAAIEVGGLLAVLETDEPKTREVTPNPNATLQIKKEEDDAEPVVDRISKVTFQSPPPPPPPVPAVLDFGKGDPDGFGWNWTTKKSLARKLLLEQECQTAMAGLLELILKNLDVLFDWNMYISSEQARKELHASNI</sequence>
<feature type="region of interest" description="Disordered" evidence="1">
    <location>
        <begin position="919"/>
        <end position="945"/>
    </location>
</feature>